<feature type="coiled-coil region" evidence="6">
    <location>
        <begin position="492"/>
        <end position="519"/>
    </location>
</feature>
<dbReference type="InterPro" id="IPR000014">
    <property type="entry name" value="PAS"/>
</dbReference>
<reference evidence="10" key="2">
    <citation type="submission" date="2011-01" db="EMBL/GenBank/DDBJ databases">
        <title>The complete genome of Deinococcus maricopensis DSM 21211.</title>
        <authorList>
            <consortium name="US DOE Joint Genome Institute (JGI-PGF)"/>
            <person name="Lucas S."/>
            <person name="Copeland A."/>
            <person name="Lapidus A."/>
            <person name="Goodwin L."/>
            <person name="Pitluck S."/>
            <person name="Kyrpides N."/>
            <person name="Mavromatis K."/>
            <person name="Pagani I."/>
            <person name="Ivanova N."/>
            <person name="Ovchinnikova G."/>
            <person name="Zeytun A."/>
            <person name="Detter J.C."/>
            <person name="Han C."/>
            <person name="Land M."/>
            <person name="Hauser L."/>
            <person name="Markowitz V."/>
            <person name="Cheng J.-F."/>
            <person name="Hugenholtz P."/>
            <person name="Woyke T."/>
            <person name="Wu D."/>
            <person name="Pukall R."/>
            <person name="Gehrich-Schroeter G."/>
            <person name="Brambilla E."/>
            <person name="Klenk H.-P."/>
            <person name="Eisen J.A."/>
        </authorList>
    </citation>
    <scope>NUCLEOTIDE SEQUENCE [LARGE SCALE GENOMIC DNA]</scope>
    <source>
        <strain evidence="10">DSM 21211 / LMG 22137 / NRRL B-23946 / LB-34</strain>
    </source>
</reference>
<evidence type="ECO:0000256" key="2">
    <source>
        <dbReference type="ARBA" id="ARBA00012438"/>
    </source>
</evidence>
<dbReference type="InterPro" id="IPR013656">
    <property type="entry name" value="PAS_4"/>
</dbReference>
<dbReference type="InterPro" id="IPR052162">
    <property type="entry name" value="Sensor_kinase/Photoreceptor"/>
</dbReference>
<dbReference type="SMART" id="SM00091">
    <property type="entry name" value="PAS"/>
    <property type="match status" value="3"/>
</dbReference>
<dbReference type="SUPFAM" id="SSF55874">
    <property type="entry name" value="ATPase domain of HSP90 chaperone/DNA topoisomerase II/histidine kinase"/>
    <property type="match status" value="1"/>
</dbReference>
<dbReference type="AlphaFoldDB" id="E8U8W1"/>
<dbReference type="Gene3D" id="3.30.565.10">
    <property type="entry name" value="Histidine kinase-like ATPase, C-terminal domain"/>
    <property type="match status" value="1"/>
</dbReference>
<organism evidence="9 10">
    <name type="scientific">Deinococcus maricopensis (strain DSM 21211 / LMG 22137 / NRRL B-23946 / LB-34)</name>
    <dbReference type="NCBI Taxonomy" id="709986"/>
    <lineage>
        <taxon>Bacteria</taxon>
        <taxon>Thermotogati</taxon>
        <taxon>Deinococcota</taxon>
        <taxon>Deinococci</taxon>
        <taxon>Deinococcales</taxon>
        <taxon>Deinococcaceae</taxon>
        <taxon>Deinococcus</taxon>
    </lineage>
</organism>
<dbReference type="InterPro" id="IPR029016">
    <property type="entry name" value="GAF-like_dom_sf"/>
</dbReference>
<reference evidence="9 10" key="1">
    <citation type="journal article" date="2011" name="Stand. Genomic Sci.">
        <title>Complete genome sequence of Deinococcus maricopensis type strain (LB-34).</title>
        <authorList>
            <person name="Pukall R."/>
            <person name="Zeytun A."/>
            <person name="Lucas S."/>
            <person name="Lapidus A."/>
            <person name="Hammon N."/>
            <person name="Deshpande S."/>
            <person name="Nolan M."/>
            <person name="Cheng J.F."/>
            <person name="Pitluck S."/>
            <person name="Liolios K."/>
            <person name="Pagani I."/>
            <person name="Mikhailova N."/>
            <person name="Ivanova N."/>
            <person name="Mavromatis K."/>
            <person name="Pati A."/>
            <person name="Tapia R."/>
            <person name="Han C."/>
            <person name="Goodwin L."/>
            <person name="Chen A."/>
            <person name="Palaniappan K."/>
            <person name="Land M."/>
            <person name="Hauser L."/>
            <person name="Chang Y.J."/>
            <person name="Jeffries C.D."/>
            <person name="Brambilla E.M."/>
            <person name="Rohde M."/>
            <person name="Goker M."/>
            <person name="Detter J.C."/>
            <person name="Woyke T."/>
            <person name="Bristow J."/>
            <person name="Eisen J.A."/>
            <person name="Markowitz V."/>
            <person name="Hugenholtz P."/>
            <person name="Kyrpides N.C."/>
            <person name="Klenk H.P."/>
        </authorList>
    </citation>
    <scope>NUCLEOTIDE SEQUENCE [LARGE SCALE GENOMIC DNA]</scope>
    <source>
        <strain evidence="10">DSM 21211 / LMG 22137 / NRRL B-23946 / LB-34</strain>
    </source>
</reference>
<dbReference type="FunFam" id="3.30.565.10:FF:000006">
    <property type="entry name" value="Sensor histidine kinase WalK"/>
    <property type="match status" value="1"/>
</dbReference>
<name>E8U8W1_DEIML</name>
<keyword evidence="5 9" id="KW-0418">Kinase</keyword>
<feature type="coiled-coil region" evidence="6">
    <location>
        <begin position="128"/>
        <end position="159"/>
    </location>
</feature>
<dbReference type="Pfam" id="PF00512">
    <property type="entry name" value="HisKA"/>
    <property type="match status" value="1"/>
</dbReference>
<dbReference type="GO" id="GO:0000155">
    <property type="term" value="F:phosphorelay sensor kinase activity"/>
    <property type="evidence" value="ECO:0007669"/>
    <property type="project" value="InterPro"/>
</dbReference>
<dbReference type="Pfam" id="PF02518">
    <property type="entry name" value="HATPase_c"/>
    <property type="match status" value="1"/>
</dbReference>
<dbReference type="InterPro" id="IPR036890">
    <property type="entry name" value="HATPase_C_sf"/>
</dbReference>
<dbReference type="SMART" id="SM00388">
    <property type="entry name" value="HisKA"/>
    <property type="match status" value="1"/>
</dbReference>
<proteinExistence type="predicted"/>
<dbReference type="InterPro" id="IPR001610">
    <property type="entry name" value="PAC"/>
</dbReference>
<evidence type="ECO:0000259" key="7">
    <source>
        <dbReference type="PROSITE" id="PS50109"/>
    </source>
</evidence>
<dbReference type="InterPro" id="IPR036097">
    <property type="entry name" value="HisK_dim/P_sf"/>
</dbReference>
<dbReference type="Gene3D" id="3.30.450.40">
    <property type="match status" value="2"/>
</dbReference>
<dbReference type="PANTHER" id="PTHR43304:SF1">
    <property type="entry name" value="PAC DOMAIN-CONTAINING PROTEIN"/>
    <property type="match status" value="1"/>
</dbReference>
<dbReference type="InterPro" id="IPR004358">
    <property type="entry name" value="Sig_transdc_His_kin-like_C"/>
</dbReference>
<dbReference type="InterPro" id="IPR003661">
    <property type="entry name" value="HisK_dim/P_dom"/>
</dbReference>
<evidence type="ECO:0000313" key="9">
    <source>
        <dbReference type="EMBL" id="ADV67500.1"/>
    </source>
</evidence>
<gene>
    <name evidence="9" type="ordered locus">Deima_1852</name>
</gene>
<dbReference type="SUPFAM" id="SSF55781">
    <property type="entry name" value="GAF domain-like"/>
    <property type="match status" value="2"/>
</dbReference>
<keyword evidence="6" id="KW-0175">Coiled coil</keyword>
<dbReference type="InterPro" id="IPR005467">
    <property type="entry name" value="His_kinase_dom"/>
</dbReference>
<dbReference type="eggNOG" id="COG4251">
    <property type="taxonomic scope" value="Bacteria"/>
</dbReference>
<dbReference type="CDD" id="cd00130">
    <property type="entry name" value="PAS"/>
    <property type="match status" value="1"/>
</dbReference>
<dbReference type="InterPro" id="IPR003594">
    <property type="entry name" value="HATPase_dom"/>
</dbReference>
<dbReference type="PANTHER" id="PTHR43304">
    <property type="entry name" value="PHYTOCHROME-LIKE PROTEIN CPH1"/>
    <property type="match status" value="1"/>
</dbReference>
<dbReference type="STRING" id="709986.Deima_1852"/>
<feature type="domain" description="Histidine kinase" evidence="7">
    <location>
        <begin position="661"/>
        <end position="874"/>
    </location>
</feature>
<dbReference type="InterPro" id="IPR003018">
    <property type="entry name" value="GAF"/>
</dbReference>
<feature type="domain" description="PAC" evidence="8">
    <location>
        <begin position="85"/>
        <end position="137"/>
    </location>
</feature>
<dbReference type="SMART" id="SM00065">
    <property type="entry name" value="GAF"/>
    <property type="match status" value="2"/>
</dbReference>
<dbReference type="InterPro" id="IPR000700">
    <property type="entry name" value="PAS-assoc_C"/>
</dbReference>
<dbReference type="CDD" id="cd00082">
    <property type="entry name" value="HisKA"/>
    <property type="match status" value="1"/>
</dbReference>
<evidence type="ECO:0000256" key="6">
    <source>
        <dbReference type="SAM" id="Coils"/>
    </source>
</evidence>
<protein>
    <recommendedName>
        <fullName evidence="2">histidine kinase</fullName>
        <ecNumber evidence="2">2.7.13.3</ecNumber>
    </recommendedName>
</protein>
<dbReference type="Proteomes" id="UP000008635">
    <property type="component" value="Chromosome"/>
</dbReference>
<keyword evidence="4" id="KW-0808">Transferase</keyword>
<dbReference type="EMBL" id="CP002454">
    <property type="protein sequence ID" value="ADV67500.1"/>
    <property type="molecule type" value="Genomic_DNA"/>
</dbReference>
<dbReference type="InterPro" id="IPR013655">
    <property type="entry name" value="PAS_fold_3"/>
</dbReference>
<evidence type="ECO:0000256" key="4">
    <source>
        <dbReference type="ARBA" id="ARBA00022679"/>
    </source>
</evidence>
<dbReference type="PROSITE" id="PS50113">
    <property type="entry name" value="PAC"/>
    <property type="match status" value="2"/>
</dbReference>
<dbReference type="Gene3D" id="2.10.70.100">
    <property type="match status" value="1"/>
</dbReference>
<feature type="domain" description="PAC" evidence="8">
    <location>
        <begin position="591"/>
        <end position="643"/>
    </location>
</feature>
<dbReference type="Pfam" id="PF08448">
    <property type="entry name" value="PAS_4"/>
    <property type="match status" value="1"/>
</dbReference>
<dbReference type="OrthoDB" id="51182at2"/>
<keyword evidence="10" id="KW-1185">Reference proteome</keyword>
<dbReference type="SMART" id="SM00086">
    <property type="entry name" value="PAC"/>
    <property type="match status" value="2"/>
</dbReference>
<accession>E8U8W1</accession>
<dbReference type="NCBIfam" id="TIGR00229">
    <property type="entry name" value="sensory_box"/>
    <property type="match status" value="2"/>
</dbReference>
<dbReference type="Gene3D" id="1.10.287.130">
    <property type="match status" value="1"/>
</dbReference>
<dbReference type="InterPro" id="IPR035965">
    <property type="entry name" value="PAS-like_dom_sf"/>
</dbReference>
<evidence type="ECO:0000313" key="10">
    <source>
        <dbReference type="Proteomes" id="UP000008635"/>
    </source>
</evidence>
<dbReference type="Pfam" id="PF13185">
    <property type="entry name" value="GAF_2"/>
    <property type="match status" value="1"/>
</dbReference>
<dbReference type="KEGG" id="dmr:Deima_1852"/>
<dbReference type="Gene3D" id="3.30.450.20">
    <property type="entry name" value="PAS domain"/>
    <property type="match status" value="2"/>
</dbReference>
<dbReference type="PRINTS" id="PR00344">
    <property type="entry name" value="BCTRLSENSOR"/>
</dbReference>
<evidence type="ECO:0000256" key="1">
    <source>
        <dbReference type="ARBA" id="ARBA00000085"/>
    </source>
</evidence>
<dbReference type="Pfam" id="PF08447">
    <property type="entry name" value="PAS_3"/>
    <property type="match status" value="1"/>
</dbReference>
<evidence type="ECO:0000256" key="5">
    <source>
        <dbReference type="ARBA" id="ARBA00022777"/>
    </source>
</evidence>
<evidence type="ECO:0000259" key="8">
    <source>
        <dbReference type="PROSITE" id="PS50113"/>
    </source>
</evidence>
<dbReference type="HOGENOM" id="CLU_000445_114_41_0"/>
<dbReference type="CDD" id="cd16921">
    <property type="entry name" value="HATPase_FilI-like"/>
    <property type="match status" value="1"/>
</dbReference>
<dbReference type="EC" id="2.7.13.3" evidence="2"/>
<dbReference type="PROSITE" id="PS50109">
    <property type="entry name" value="HIS_KIN"/>
    <property type="match status" value="1"/>
</dbReference>
<dbReference type="SMART" id="SM00387">
    <property type="entry name" value="HATPase_c"/>
    <property type="match status" value="1"/>
</dbReference>
<sequence length="874" mass="97000" precursor="true">MLVAMSDPSATDARFRLALKAARQGAWEYDLRTNAGYRSPELRDLLGVQNGSPSLADYLSNVHADDRPRILEAFTQLRSGQIDESVVQYRFIRDDGRPIWVEQHTLVERDDHGEAIRLYGLSRDITARKQAEHALQDLNATLEARVQERTQQLEEERAAQAAFVAFTEAVGTDTDLHALATRAVEVLRAQFPNCTGGYYELDQHRWTLRVWSEDLNASPDLLAILRAGLPQDTPSFARVARTAEPVFFEEWDAAAEQIEQSGQFASAAAYPLLHDGRVQATLSIGLRDTPRWSDRDRAVFRAVGRSLSLAVERAEQTARLARRNAELAARTRALEGFAALTRDLGAQRDAHALVQRAQDVALSMLPEGYAVYYELDGDTWRLRAQTGDLRNPELQAVVDAGLPYAATRNLVLPWTTRQAHYQDAYDKSTDDLTALVQHVSTTATLPVLVNGVPVGVFGVALFSAHRWTAIDRAILETVVRSLGQALERAQSVAELALRSQELERSNRELQRERSFLRAVLESLAEGVVACAPDGQLTLFNDAARTMHGLDASTLPPEAWPAHYKLFEADGATPLTTDRIPLVRAWQGERVRDAEIVIRPDDGPARSLVANGQPIFTEDGEPLGAVVAMHDLTERKVAEEAVRRSNEELRRSNQELEQFAYIASHDLQAPLRAMTSFADLIARKYADRLDARGQVYLGQIAQSGKHMKRLVDDLLAFSRVTTEERTVQPTDSGAVLDGVLERMRVEMDAAGGQVDRAALPTVLIGAGQLDQLFQNLVGNALKYHRPGVPPRVRVRAAPDGPLWHFTVQDNGIGIEPAYFERVFEIFQRLHTREQYEGTGVGLAICKKIVERHGGQLWLDSTPGEGSTFHFTLPGA</sequence>
<comment type="catalytic activity">
    <reaction evidence="1">
        <text>ATP + protein L-histidine = ADP + protein N-phospho-L-histidine.</text>
        <dbReference type="EC" id="2.7.13.3"/>
    </reaction>
</comment>
<keyword evidence="3" id="KW-0597">Phosphoprotein</keyword>
<dbReference type="SUPFAM" id="SSF55785">
    <property type="entry name" value="PYP-like sensor domain (PAS domain)"/>
    <property type="match status" value="2"/>
</dbReference>
<dbReference type="SUPFAM" id="SSF47384">
    <property type="entry name" value="Homodimeric domain of signal transducing histidine kinase"/>
    <property type="match status" value="1"/>
</dbReference>
<evidence type="ECO:0000256" key="3">
    <source>
        <dbReference type="ARBA" id="ARBA00022553"/>
    </source>
</evidence>